<dbReference type="CDD" id="cd10792">
    <property type="entry name" value="GH57N_AmyC_like"/>
    <property type="match status" value="1"/>
</dbReference>
<dbReference type="InterPro" id="IPR004300">
    <property type="entry name" value="Glyco_hydro_57_N"/>
</dbReference>
<accession>A0A841RG50</accession>
<feature type="active site" description="Proton donor" evidence="3">
    <location>
        <position position="359"/>
    </location>
</feature>
<evidence type="ECO:0000256" key="3">
    <source>
        <dbReference type="PIRSR" id="PIRSR640042-1"/>
    </source>
</evidence>
<keyword evidence="9" id="KW-1185">Reference proteome</keyword>
<dbReference type="InterPro" id="IPR011330">
    <property type="entry name" value="Glyco_hydro/deAcase_b/a-brl"/>
</dbReference>
<keyword evidence="8" id="KW-0328">Glycosyltransferase</keyword>
<reference evidence="8 9" key="1">
    <citation type="submission" date="2020-08" db="EMBL/GenBank/DDBJ databases">
        <title>Genomic Encyclopedia of Type Strains, Phase IV (KMG-IV): sequencing the most valuable type-strain genomes for metagenomic binning, comparative biology and taxonomic classification.</title>
        <authorList>
            <person name="Goeker M."/>
        </authorList>
    </citation>
    <scope>NUCLEOTIDE SEQUENCE [LARGE SCALE GENOMIC DNA]</scope>
    <source>
        <strain evidence="8 9">DSM 2461</strain>
    </source>
</reference>
<feature type="domain" description="Glycoside hydrolase family 57 N-terminal" evidence="6">
    <location>
        <begin position="14"/>
        <end position="259"/>
    </location>
</feature>
<dbReference type="Pfam" id="PF03065">
    <property type="entry name" value="Glyco_hydro_57"/>
    <property type="match status" value="1"/>
</dbReference>
<organism evidence="8 9">
    <name type="scientific">Spirochaeta isovalerica</name>
    <dbReference type="NCBI Taxonomy" id="150"/>
    <lineage>
        <taxon>Bacteria</taxon>
        <taxon>Pseudomonadati</taxon>
        <taxon>Spirochaetota</taxon>
        <taxon>Spirochaetia</taxon>
        <taxon>Spirochaetales</taxon>
        <taxon>Spirochaetaceae</taxon>
        <taxon>Spirochaeta</taxon>
    </lineage>
</organism>
<dbReference type="SUPFAM" id="SSF88713">
    <property type="entry name" value="Glycoside hydrolase/deacetylase"/>
    <property type="match status" value="1"/>
</dbReference>
<evidence type="ECO:0000259" key="6">
    <source>
        <dbReference type="Pfam" id="PF03065"/>
    </source>
</evidence>
<gene>
    <name evidence="8" type="ORF">HNR50_003661</name>
</gene>
<dbReference type="InterPro" id="IPR037090">
    <property type="entry name" value="57_glycoside_trans_central"/>
</dbReference>
<comment type="similarity">
    <text evidence="1 5">Belongs to the glycosyl hydrolase 57 family.</text>
</comment>
<dbReference type="Proteomes" id="UP000587760">
    <property type="component" value="Unassembled WGS sequence"/>
</dbReference>
<feature type="binding site" evidence="4">
    <location>
        <position position="411"/>
    </location>
    <ligand>
        <name>substrate</name>
    </ligand>
</feature>
<dbReference type="Pfam" id="PF09210">
    <property type="entry name" value="BE_C"/>
    <property type="match status" value="1"/>
</dbReference>
<dbReference type="Gene3D" id="1.20.1430.10">
    <property type="entry name" value="Families 57/38 glycoside transferase, middle domain"/>
    <property type="match status" value="1"/>
</dbReference>
<dbReference type="Gene3D" id="3.20.110.10">
    <property type="entry name" value="Glycoside hydrolase 38, N terminal domain"/>
    <property type="match status" value="1"/>
</dbReference>
<proteinExistence type="inferred from homology"/>
<dbReference type="InterPro" id="IPR028995">
    <property type="entry name" value="Glyco_hydro_57/38_cen_sf"/>
</dbReference>
<dbReference type="GO" id="GO:0003844">
    <property type="term" value="F:1,4-alpha-glucan branching enzyme activity"/>
    <property type="evidence" value="ECO:0007669"/>
    <property type="project" value="UniProtKB-EC"/>
</dbReference>
<dbReference type="InterPro" id="IPR015293">
    <property type="entry name" value="BE_C"/>
</dbReference>
<evidence type="ECO:0000256" key="5">
    <source>
        <dbReference type="RuleBase" id="RU361196"/>
    </source>
</evidence>
<evidence type="ECO:0000259" key="7">
    <source>
        <dbReference type="Pfam" id="PF09210"/>
    </source>
</evidence>
<feature type="domain" description="1,4-alpha-glucan branching enzyme C-terminal" evidence="7">
    <location>
        <begin position="431"/>
        <end position="531"/>
    </location>
</feature>
<evidence type="ECO:0000256" key="4">
    <source>
        <dbReference type="PIRSR" id="PIRSR640042-2"/>
    </source>
</evidence>
<dbReference type="PANTHER" id="PTHR41695:SF1">
    <property type="entry name" value="1,4-ALPHA-GLUCAN BRANCHING ENZYME TK1436"/>
    <property type="match status" value="1"/>
</dbReference>
<dbReference type="InterPro" id="IPR040042">
    <property type="entry name" value="Branching_enz_MT3115-like"/>
</dbReference>
<dbReference type="InterPro" id="IPR027291">
    <property type="entry name" value="Glyco_hydro_38_N_sf"/>
</dbReference>
<dbReference type="AlphaFoldDB" id="A0A841RG50"/>
<evidence type="ECO:0000313" key="8">
    <source>
        <dbReference type="EMBL" id="MBB6481980.1"/>
    </source>
</evidence>
<dbReference type="EC" id="2.4.1.18" evidence="8"/>
<name>A0A841RG50_9SPIO</name>
<dbReference type="SUPFAM" id="SSF88688">
    <property type="entry name" value="Families 57/38 glycoside transferase middle domain"/>
    <property type="match status" value="1"/>
</dbReference>
<feature type="binding site" evidence="4">
    <location>
        <position position="471"/>
    </location>
    <ligand>
        <name>substrate</name>
    </ligand>
</feature>
<dbReference type="EMBL" id="JACHGJ010000008">
    <property type="protein sequence ID" value="MBB6481980.1"/>
    <property type="molecule type" value="Genomic_DNA"/>
</dbReference>
<dbReference type="RefSeq" id="WP_184748209.1">
    <property type="nucleotide sequence ID" value="NZ_JACHGJ010000008.1"/>
</dbReference>
<protein>
    <submittedName>
        <fullName evidence="8">1,4-alpha-glucan branching enzyme</fullName>
        <ecNumber evidence="8">2.4.1.18</ecNumber>
    </submittedName>
</protein>
<evidence type="ECO:0000256" key="2">
    <source>
        <dbReference type="ARBA" id="ARBA00023277"/>
    </source>
</evidence>
<evidence type="ECO:0000256" key="1">
    <source>
        <dbReference type="ARBA" id="ARBA00006821"/>
    </source>
</evidence>
<dbReference type="GO" id="GO:0005576">
    <property type="term" value="C:extracellular region"/>
    <property type="evidence" value="ECO:0007669"/>
    <property type="project" value="TreeGrafter"/>
</dbReference>
<comment type="caution">
    <text evidence="8">The sequence shown here is derived from an EMBL/GenBank/DDBJ whole genome shotgun (WGS) entry which is preliminary data.</text>
</comment>
<feature type="binding site" evidence="4">
    <location>
        <position position="249"/>
    </location>
    <ligand>
        <name>substrate</name>
    </ligand>
</feature>
<dbReference type="GO" id="GO:0030979">
    <property type="term" value="P:alpha-glucan biosynthetic process"/>
    <property type="evidence" value="ECO:0007669"/>
    <property type="project" value="InterPro"/>
</dbReference>
<keyword evidence="8" id="KW-0808">Transferase</keyword>
<keyword evidence="2 5" id="KW-0119">Carbohydrate metabolism</keyword>
<evidence type="ECO:0000313" key="9">
    <source>
        <dbReference type="Proteomes" id="UP000587760"/>
    </source>
</evidence>
<feature type="active site" description="Nucleophile" evidence="3">
    <location>
        <position position="197"/>
    </location>
</feature>
<sequence length="536" mass="62639">MIDSYTDKKGLISMVLHAHLPFVRHPEYESFLEESWLFEALSETYLPLLRVFRSLEKDSVPFRMVMSISPTLASMLKDDFLQERYIAHLNKMLELAEKEVEFTKTNEPESHELALMYRELFARNLKDYTEVYDRNLIREFSYFHKKGNLELMTTTATHAFLPCFREYPEMIKAQILTAVESHDRIFGVMPDGLWLPECGYFPGLEEFIKPFGLRYFVSSSHGILYADDRPEYGVYGPLSCPNGVHVFGRDKASSRAVWSTEDGYPGNEVYRDFYRDIGFDRPRDYIDPYTNAGNRVNTGFKYYAITDKEDLGNKKFYDISVAEKQVLADAGDFVQKRVEQVEVLSGLMDRKPVILCPYDAELFGHWWFEGPRFIEEVFRGIAKTELVAATPLDYLEMYPHNQKATPAFSSWGDKGYGQVWIDGSNDWIYRHLHKVIERMMELVERYPDESGLKERALNQAAREVLLSQASDWPFIMKTGTTVPYAVKRVKTHIHNFNFIYDSLCRNVVKTEWLTKLEKRNNLFPGINYRMFGKEYL</sequence>
<feature type="binding site" evidence="4">
    <location>
        <position position="266"/>
    </location>
    <ligand>
        <name>substrate</name>
    </ligand>
</feature>
<dbReference type="PANTHER" id="PTHR41695">
    <property type="entry name" value="1,4-ALPHA-GLUCAN BRANCHING ENZYME RV3031-RELATED"/>
    <property type="match status" value="1"/>
</dbReference>